<organism evidence="1">
    <name type="scientific">Arundo donax</name>
    <name type="common">Giant reed</name>
    <name type="synonym">Donax arundinaceus</name>
    <dbReference type="NCBI Taxonomy" id="35708"/>
    <lineage>
        <taxon>Eukaryota</taxon>
        <taxon>Viridiplantae</taxon>
        <taxon>Streptophyta</taxon>
        <taxon>Embryophyta</taxon>
        <taxon>Tracheophyta</taxon>
        <taxon>Spermatophyta</taxon>
        <taxon>Magnoliopsida</taxon>
        <taxon>Liliopsida</taxon>
        <taxon>Poales</taxon>
        <taxon>Poaceae</taxon>
        <taxon>PACMAD clade</taxon>
        <taxon>Arundinoideae</taxon>
        <taxon>Arundineae</taxon>
        <taxon>Arundo</taxon>
    </lineage>
</organism>
<reference evidence="1" key="2">
    <citation type="journal article" date="2015" name="Data Brief">
        <title>Shoot transcriptome of the giant reed, Arundo donax.</title>
        <authorList>
            <person name="Barrero R.A."/>
            <person name="Guerrero F.D."/>
            <person name="Moolhuijzen P."/>
            <person name="Goolsby J.A."/>
            <person name="Tidwell J."/>
            <person name="Bellgard S.E."/>
            <person name="Bellgard M.I."/>
        </authorList>
    </citation>
    <scope>NUCLEOTIDE SEQUENCE</scope>
    <source>
        <tissue evidence="1">Shoot tissue taken approximately 20 cm above the soil surface</tissue>
    </source>
</reference>
<protein>
    <submittedName>
        <fullName evidence="1">Uncharacterized protein</fullName>
    </submittedName>
</protein>
<proteinExistence type="predicted"/>
<evidence type="ECO:0000313" key="1">
    <source>
        <dbReference type="EMBL" id="JAD21790.1"/>
    </source>
</evidence>
<dbReference type="EMBL" id="GBRH01276105">
    <property type="protein sequence ID" value="JAD21790.1"/>
    <property type="molecule type" value="Transcribed_RNA"/>
</dbReference>
<name>A0A0A8Y931_ARUDO</name>
<reference evidence="1" key="1">
    <citation type="submission" date="2014-09" db="EMBL/GenBank/DDBJ databases">
        <authorList>
            <person name="Magalhaes I.L.F."/>
            <person name="Oliveira U."/>
            <person name="Santos F.R."/>
            <person name="Vidigal T.H.D.A."/>
            <person name="Brescovit A.D."/>
            <person name="Santos A.J."/>
        </authorList>
    </citation>
    <scope>NUCLEOTIDE SEQUENCE</scope>
    <source>
        <tissue evidence="1">Shoot tissue taken approximately 20 cm above the soil surface</tissue>
    </source>
</reference>
<dbReference type="AlphaFoldDB" id="A0A0A8Y931"/>
<accession>A0A0A8Y931</accession>
<sequence length="29" mass="3069">MQPQANTPCDVLMVTACPGMSINDCCLLV</sequence>